<reference evidence="3 4" key="1">
    <citation type="submission" date="2019-02" db="EMBL/GenBank/DDBJ databases">
        <title>Deep-cultivation of Planctomycetes and their phenomic and genomic characterization uncovers novel biology.</title>
        <authorList>
            <person name="Wiegand S."/>
            <person name="Jogler M."/>
            <person name="Boedeker C."/>
            <person name="Pinto D."/>
            <person name="Vollmers J."/>
            <person name="Rivas-Marin E."/>
            <person name="Kohn T."/>
            <person name="Peeters S.H."/>
            <person name="Heuer A."/>
            <person name="Rast P."/>
            <person name="Oberbeckmann S."/>
            <person name="Bunk B."/>
            <person name="Jeske O."/>
            <person name="Meyerdierks A."/>
            <person name="Storesund J.E."/>
            <person name="Kallscheuer N."/>
            <person name="Luecker S."/>
            <person name="Lage O.M."/>
            <person name="Pohl T."/>
            <person name="Merkel B.J."/>
            <person name="Hornburger P."/>
            <person name="Mueller R.-W."/>
            <person name="Bruemmer F."/>
            <person name="Labrenz M."/>
            <person name="Spormann A.M."/>
            <person name="Op den Camp H."/>
            <person name="Overmann J."/>
            <person name="Amann R."/>
            <person name="Jetten M.S.M."/>
            <person name="Mascher T."/>
            <person name="Medema M.H."/>
            <person name="Devos D.P."/>
            <person name="Kaster A.-K."/>
            <person name="Ovreas L."/>
            <person name="Rohde M."/>
            <person name="Galperin M.Y."/>
            <person name="Jogler C."/>
        </authorList>
    </citation>
    <scope>NUCLEOTIDE SEQUENCE [LARGE SCALE GENOMIC DNA]</scope>
    <source>
        <strain evidence="3 4">I41</strain>
    </source>
</reference>
<dbReference type="SUPFAM" id="SSF53474">
    <property type="entry name" value="alpha/beta-Hydrolases"/>
    <property type="match status" value="1"/>
</dbReference>
<feature type="signal peptide" evidence="2">
    <location>
        <begin position="1"/>
        <end position="28"/>
    </location>
</feature>
<organism evidence="3 4">
    <name type="scientific">Lacipirellula limnantheis</name>
    <dbReference type="NCBI Taxonomy" id="2528024"/>
    <lineage>
        <taxon>Bacteria</taxon>
        <taxon>Pseudomonadati</taxon>
        <taxon>Planctomycetota</taxon>
        <taxon>Planctomycetia</taxon>
        <taxon>Pirellulales</taxon>
        <taxon>Lacipirellulaceae</taxon>
        <taxon>Lacipirellula</taxon>
    </lineage>
</organism>
<gene>
    <name evidence="3" type="ORF">I41_00410</name>
</gene>
<feature type="chain" id="PRO_5022210186" evidence="2">
    <location>
        <begin position="29"/>
        <end position="278"/>
    </location>
</feature>
<proteinExistence type="predicted"/>
<dbReference type="InterPro" id="IPR050955">
    <property type="entry name" value="Plant_Biomass_Hydrol_Est"/>
</dbReference>
<dbReference type="GO" id="GO:0016787">
    <property type="term" value="F:hydrolase activity"/>
    <property type="evidence" value="ECO:0007669"/>
    <property type="project" value="UniProtKB-KW"/>
</dbReference>
<dbReference type="PANTHER" id="PTHR43037">
    <property type="entry name" value="UNNAMED PRODUCT-RELATED"/>
    <property type="match status" value="1"/>
</dbReference>
<keyword evidence="4" id="KW-1185">Reference proteome</keyword>
<dbReference type="Gene3D" id="3.40.50.1820">
    <property type="entry name" value="alpha/beta hydrolase"/>
    <property type="match status" value="1"/>
</dbReference>
<keyword evidence="3" id="KW-0378">Hydrolase</keyword>
<accession>A0A517TRA1</accession>
<name>A0A517TRA1_9BACT</name>
<dbReference type="EMBL" id="CP036339">
    <property type="protein sequence ID" value="QDT70888.1"/>
    <property type="molecule type" value="Genomic_DNA"/>
</dbReference>
<evidence type="ECO:0000313" key="4">
    <source>
        <dbReference type="Proteomes" id="UP000317909"/>
    </source>
</evidence>
<evidence type="ECO:0000256" key="2">
    <source>
        <dbReference type="SAM" id="SignalP"/>
    </source>
</evidence>
<protein>
    <submittedName>
        <fullName evidence="3">Alpha/beta hydrolase family protein</fullName>
    </submittedName>
</protein>
<dbReference type="Proteomes" id="UP000317909">
    <property type="component" value="Chromosome"/>
</dbReference>
<evidence type="ECO:0000256" key="1">
    <source>
        <dbReference type="ARBA" id="ARBA00022729"/>
    </source>
</evidence>
<dbReference type="InterPro" id="IPR029058">
    <property type="entry name" value="AB_hydrolase_fold"/>
</dbReference>
<keyword evidence="1 2" id="KW-0732">Signal</keyword>
<evidence type="ECO:0000313" key="3">
    <source>
        <dbReference type="EMBL" id="QDT70888.1"/>
    </source>
</evidence>
<sequence precursor="true">MLTFRRCCYFPFLALLPAALFPMAQMNAEDAAKPAVAGADKFEAREFTGSNGKVLKYRLLKPIDFEAKPKGDDQQKYPLVLFLHGAGERGDDNVRQLIHGGGNFADEALRKRYPTFVVAPQCPEEKKWVEVPWDAQEHAMPAEPSESLALVFELLESLQKEFPVDESRLYGVGLSMGGYGTWDILQRKPELLAAAAPICGGGDPAYADGFKATPVWAFHGSEDFAVAPRRSRDMIAALKAVGGRPIYTEYEGVGHNSWTPTFDNRQTWDWLFAQRKSE</sequence>
<dbReference type="AlphaFoldDB" id="A0A517TRA1"/>
<dbReference type="PANTHER" id="PTHR43037:SF1">
    <property type="entry name" value="BLL1128 PROTEIN"/>
    <property type="match status" value="1"/>
</dbReference>
<dbReference type="KEGG" id="llh:I41_00410"/>
<dbReference type="RefSeq" id="WP_210421080.1">
    <property type="nucleotide sequence ID" value="NZ_CP036339.1"/>
</dbReference>